<reference evidence="2" key="1">
    <citation type="submission" date="2022-10" db="EMBL/GenBank/DDBJ databases">
        <title>Gaoshiqiia sediminis gen. nov., sp. nov., isolated from coastal sediment.</title>
        <authorList>
            <person name="Yu W.X."/>
            <person name="Mu D.S."/>
            <person name="Du J.Z."/>
            <person name="Liang Y.Q."/>
        </authorList>
    </citation>
    <scope>NUCLEOTIDE SEQUENCE</scope>
    <source>
        <strain evidence="2">A06</strain>
    </source>
</reference>
<dbReference type="AlphaFoldDB" id="A0AA42C5T4"/>
<protein>
    <submittedName>
        <fullName evidence="2">Nitrophenyl compound nitroreductase subunit ArsF family protein</fullName>
    </submittedName>
</protein>
<keyword evidence="1" id="KW-0732">Signal</keyword>
<evidence type="ECO:0000256" key="1">
    <source>
        <dbReference type="SAM" id="SignalP"/>
    </source>
</evidence>
<organism evidence="2 3">
    <name type="scientific">Gaoshiqia sediminis</name>
    <dbReference type="NCBI Taxonomy" id="2986998"/>
    <lineage>
        <taxon>Bacteria</taxon>
        <taxon>Pseudomonadati</taxon>
        <taxon>Bacteroidota</taxon>
        <taxon>Bacteroidia</taxon>
        <taxon>Marinilabiliales</taxon>
        <taxon>Prolixibacteraceae</taxon>
        <taxon>Gaoshiqia</taxon>
    </lineage>
</organism>
<dbReference type="InterPro" id="IPR047698">
    <property type="entry name" value="ArsF-like"/>
</dbReference>
<dbReference type="InterPro" id="IPR036249">
    <property type="entry name" value="Thioredoxin-like_sf"/>
</dbReference>
<dbReference type="Proteomes" id="UP001163821">
    <property type="component" value="Unassembled WGS sequence"/>
</dbReference>
<name>A0AA42C5T4_9BACT</name>
<evidence type="ECO:0000313" key="3">
    <source>
        <dbReference type="Proteomes" id="UP001163821"/>
    </source>
</evidence>
<dbReference type="EMBL" id="JAPAAF010000013">
    <property type="protein sequence ID" value="MCW0483198.1"/>
    <property type="molecule type" value="Genomic_DNA"/>
</dbReference>
<comment type="caution">
    <text evidence="2">The sequence shown here is derived from an EMBL/GenBank/DDBJ whole genome shotgun (WGS) entry which is preliminary data.</text>
</comment>
<accession>A0AA42C5T4</accession>
<feature type="chain" id="PRO_5041339538" evidence="1">
    <location>
        <begin position="20"/>
        <end position="144"/>
    </location>
</feature>
<dbReference type="NCBIfam" id="NF040494">
    <property type="entry name" value="nitrored_ArsF"/>
    <property type="match status" value="1"/>
</dbReference>
<proteinExistence type="predicted"/>
<dbReference type="RefSeq" id="WP_282591800.1">
    <property type="nucleotide sequence ID" value="NZ_JAPAAF010000013.1"/>
</dbReference>
<evidence type="ECO:0000313" key="2">
    <source>
        <dbReference type="EMBL" id="MCW0483198.1"/>
    </source>
</evidence>
<keyword evidence="3" id="KW-1185">Reference proteome</keyword>
<dbReference type="Gene3D" id="3.40.30.10">
    <property type="entry name" value="Glutaredoxin"/>
    <property type="match status" value="1"/>
</dbReference>
<gene>
    <name evidence="2" type="ORF">N2K84_10685</name>
</gene>
<sequence>MKKLTVMLLISIWAGIVSANAQCCDNKVAELTQTDGSCTTQPEEDGVKAYYFHATRRCATCQAVESVTKEALKAYYGEKVPFQSINREEDNKNPLIEKYKVSGQTLLIVNGDKVVNLTNDAFLNARTNPEKYKAKLKSTIDSMK</sequence>
<feature type="signal peptide" evidence="1">
    <location>
        <begin position="1"/>
        <end position="19"/>
    </location>
</feature>
<dbReference type="SUPFAM" id="SSF52833">
    <property type="entry name" value="Thioredoxin-like"/>
    <property type="match status" value="1"/>
</dbReference>